<dbReference type="InterPro" id="IPR019931">
    <property type="entry name" value="LPXTG_anchor"/>
</dbReference>
<keyword evidence="6" id="KW-0472">Membrane</keyword>
<proteinExistence type="predicted"/>
<feature type="region of interest" description="Disordered" evidence="5">
    <location>
        <begin position="1"/>
        <end position="24"/>
    </location>
</feature>
<keyword evidence="10" id="KW-1185">Reference proteome</keyword>
<dbReference type="Proteomes" id="UP000199268">
    <property type="component" value="Unassembled WGS sequence"/>
</dbReference>
<reference evidence="10" key="1">
    <citation type="submission" date="2016-08" db="EMBL/GenBank/DDBJ databases">
        <authorList>
            <person name="Varghese N."/>
            <person name="Submissions Spin"/>
        </authorList>
    </citation>
    <scope>NUCLEOTIDE SEQUENCE [LARGE SCALE GENOMIC DNA]</scope>
    <source>
        <strain evidence="10">R-53094</strain>
    </source>
</reference>
<organism evidence="9 10">
    <name type="scientific">Weissella bombi</name>
    <dbReference type="NCBI Taxonomy" id="1505725"/>
    <lineage>
        <taxon>Bacteria</taxon>
        <taxon>Bacillati</taxon>
        <taxon>Bacillota</taxon>
        <taxon>Bacilli</taxon>
        <taxon>Lactobacillales</taxon>
        <taxon>Lactobacillaceae</taxon>
        <taxon>Weissella</taxon>
    </lineage>
</organism>
<evidence type="ECO:0000256" key="3">
    <source>
        <dbReference type="ARBA" id="ARBA00022729"/>
    </source>
</evidence>
<gene>
    <name evidence="9" type="ORF">GA0061074_101435</name>
</gene>
<feature type="domain" description="Gram-positive cocci surface proteins LPxTG" evidence="7">
    <location>
        <begin position="683"/>
        <end position="720"/>
    </location>
</feature>
<dbReference type="RefSeq" id="WP_092461458.1">
    <property type="nucleotide sequence ID" value="NZ_CBDALI010000059.1"/>
</dbReference>
<evidence type="ECO:0000256" key="1">
    <source>
        <dbReference type="ARBA" id="ARBA00022512"/>
    </source>
</evidence>
<keyword evidence="6" id="KW-1133">Transmembrane helix</keyword>
<evidence type="ECO:0000256" key="4">
    <source>
        <dbReference type="ARBA" id="ARBA00023088"/>
    </source>
</evidence>
<evidence type="ECO:0000313" key="10">
    <source>
        <dbReference type="Proteomes" id="UP000199268"/>
    </source>
</evidence>
<evidence type="ECO:0000313" key="9">
    <source>
        <dbReference type="EMBL" id="SCB80287.1"/>
    </source>
</evidence>
<dbReference type="PANTHER" id="PTHR10068:SF14">
    <property type="entry name" value="CELL WALL ADHESIN EAP1"/>
    <property type="match status" value="1"/>
</dbReference>
<evidence type="ECO:0000259" key="7">
    <source>
        <dbReference type="Pfam" id="PF00746"/>
    </source>
</evidence>
<feature type="domain" description="Mub B2-like" evidence="8">
    <location>
        <begin position="296"/>
        <end position="410"/>
    </location>
</feature>
<dbReference type="STRING" id="1505725.GA0061074_101435"/>
<dbReference type="Pfam" id="PF00746">
    <property type="entry name" value="Gram_pos_anchor"/>
    <property type="match status" value="1"/>
</dbReference>
<keyword evidence="6" id="KW-0812">Transmembrane</keyword>
<protein>
    <submittedName>
        <fullName evidence="9">LPXTG-motif cell wall anchor domain-containing protein</fullName>
    </submittedName>
</protein>
<evidence type="ECO:0000256" key="6">
    <source>
        <dbReference type="SAM" id="Phobius"/>
    </source>
</evidence>
<dbReference type="NCBIfam" id="TIGR01167">
    <property type="entry name" value="LPXTG_anchor"/>
    <property type="match status" value="1"/>
</dbReference>
<feature type="region of interest" description="Disordered" evidence="5">
    <location>
        <begin position="534"/>
        <end position="643"/>
    </location>
</feature>
<keyword evidence="3" id="KW-0732">Signal</keyword>
<feature type="transmembrane region" description="Helical" evidence="6">
    <location>
        <begin position="697"/>
        <end position="715"/>
    </location>
</feature>
<sequence length="722" mass="80112">MQFNKECSDVTAPKTNVGQPSNVYDKNNISAAQKERYDLYNRDGMTSGKLWEYDMSNYLNNSSAYIQKDWANAGKINGRRVTFHEKFHDFVPQKNADSRFGYTFVISDNPITNVDVYNMNFKVTFWFTYEDGSIVPISQMGTNQASKNGNNSIFYFMTGSLTSQSDTSRNRREYAQTNDANTVLISKDPIHNPETGFTSDPSSMGLDTIVGSGDGVTNAYTNTKPLDYQSNDNSDTNPDYYALQDGVTFTDFTTDMPTFSLGAVPIHADQPWWHGNHNMNSDLVSFTHYNVVGVSHINETIDYVDQSGKQMAPQHKSEPVTFVTVKSWDGQIITYYKKGYHEEPDIDENGVPDNSWIRADNYDFDAVKNPDINNYHVISNDAPNSDLSQVSKQGVNSNSEDLHFTVVYAPAYTIETSEVNETVTYVDTEGNQVADPASAKPIHFMTVKNPVDGTSTTYYSTTTTDTTLDPNTGVPSAAGWNKGDNTQLLAIMNPNVPGYHVVETTDPSGDLTQIPVKVVDSGTGNLNYKVTYAANKPVNPDEPNKPDKPVNPDEPNKPDKPVNPDEPNKPDKPVNPDEPNKPDKPVNPDEPNKPDKPVNPDEPNKPDKPVNPDEPNKPDKPVNPDKPNILNKPMIPNKPAYTEPSVLVPNKGSIGKNNTLSTNNEVQQSQGLSQKLDGSLIGAKLPKTGVVERRNNFIFAGMMMLTISVIVWLSTRRKKDEQ</sequence>
<feature type="compositionally biased region" description="Basic and acidic residues" evidence="5">
    <location>
        <begin position="542"/>
        <end position="623"/>
    </location>
</feature>
<evidence type="ECO:0000259" key="8">
    <source>
        <dbReference type="Pfam" id="PF17966"/>
    </source>
</evidence>
<dbReference type="PANTHER" id="PTHR10068">
    <property type="entry name" value="BONE MARROW PROTEOGLYCAN"/>
    <property type="match status" value="1"/>
</dbReference>
<dbReference type="AlphaFoldDB" id="A0A1C3ZD31"/>
<feature type="compositionally biased region" description="Polar residues" evidence="5">
    <location>
        <begin position="13"/>
        <end position="24"/>
    </location>
</feature>
<keyword evidence="2" id="KW-0964">Secreted</keyword>
<keyword evidence="1" id="KW-0134">Cell wall</keyword>
<name>A0A1C3ZD31_9LACO</name>
<evidence type="ECO:0000256" key="2">
    <source>
        <dbReference type="ARBA" id="ARBA00022525"/>
    </source>
</evidence>
<dbReference type="Gene3D" id="2.60.40.4300">
    <property type="match status" value="2"/>
</dbReference>
<keyword evidence="4" id="KW-0572">Peptidoglycan-anchor</keyword>
<evidence type="ECO:0000256" key="5">
    <source>
        <dbReference type="SAM" id="MobiDB-lite"/>
    </source>
</evidence>
<dbReference type="EMBL" id="FMAO01000001">
    <property type="protein sequence ID" value="SCB80287.1"/>
    <property type="molecule type" value="Genomic_DNA"/>
</dbReference>
<dbReference type="InterPro" id="IPR041495">
    <property type="entry name" value="Mub_B2"/>
</dbReference>
<accession>A0A1C3ZD31</accession>
<dbReference type="Pfam" id="PF17966">
    <property type="entry name" value="Muc_B2"/>
    <property type="match status" value="1"/>
</dbReference>